<dbReference type="SUPFAM" id="SSF55681">
    <property type="entry name" value="Class II aaRS and biotin synthetases"/>
    <property type="match status" value="1"/>
</dbReference>
<name>A0AAN7Y8Q7_9EURO</name>
<comment type="caution">
    <text evidence="5">The sequence shown here is derived from an EMBL/GenBank/DDBJ whole genome shotgun (WGS) entry which is preliminary data.</text>
</comment>
<dbReference type="Proteomes" id="UP001309876">
    <property type="component" value="Unassembled WGS sequence"/>
</dbReference>
<proteinExistence type="inferred from homology"/>
<evidence type="ECO:0000256" key="1">
    <source>
        <dbReference type="ARBA" id="ARBA00009934"/>
    </source>
</evidence>
<dbReference type="NCBIfam" id="TIGR00121">
    <property type="entry name" value="birA_ligase"/>
    <property type="match status" value="1"/>
</dbReference>
<feature type="compositionally biased region" description="Polar residues" evidence="3">
    <location>
        <begin position="388"/>
        <end position="405"/>
    </location>
</feature>
<dbReference type="Gene3D" id="3.30.930.10">
    <property type="entry name" value="Bira Bifunctional Protein, Domain 2"/>
    <property type="match status" value="1"/>
</dbReference>
<keyword evidence="6" id="KW-1185">Reference proteome</keyword>
<dbReference type="Pfam" id="PF09825">
    <property type="entry name" value="BPL_N"/>
    <property type="match status" value="1"/>
</dbReference>
<dbReference type="Gene3D" id="3.40.50.880">
    <property type="match status" value="1"/>
</dbReference>
<dbReference type="InterPro" id="IPR019197">
    <property type="entry name" value="Biotin-prot_ligase_N"/>
</dbReference>
<protein>
    <submittedName>
        <fullName evidence="5">Biotin holocarboxylase synthetase</fullName>
    </submittedName>
</protein>
<dbReference type="InterPro" id="IPR004408">
    <property type="entry name" value="Biotin_CoA_COase_ligase"/>
</dbReference>
<dbReference type="GO" id="GO:0005737">
    <property type="term" value="C:cytoplasm"/>
    <property type="evidence" value="ECO:0007669"/>
    <property type="project" value="TreeGrafter"/>
</dbReference>
<dbReference type="PROSITE" id="PS51733">
    <property type="entry name" value="BPL_LPL_CATALYTIC"/>
    <property type="match status" value="1"/>
</dbReference>
<reference evidence="5 6" key="1">
    <citation type="submission" date="2023-08" db="EMBL/GenBank/DDBJ databases">
        <title>Black Yeasts Isolated from many extreme environments.</title>
        <authorList>
            <person name="Coleine C."/>
            <person name="Stajich J.E."/>
            <person name="Selbmann L."/>
        </authorList>
    </citation>
    <scope>NUCLEOTIDE SEQUENCE [LARGE SCALE GENOMIC DNA]</scope>
    <source>
        <strain evidence="5 6">CCFEE 5910</strain>
    </source>
</reference>
<organism evidence="5 6">
    <name type="scientific">Lithohypha guttulata</name>
    <dbReference type="NCBI Taxonomy" id="1690604"/>
    <lineage>
        <taxon>Eukaryota</taxon>
        <taxon>Fungi</taxon>
        <taxon>Dikarya</taxon>
        <taxon>Ascomycota</taxon>
        <taxon>Pezizomycotina</taxon>
        <taxon>Eurotiomycetes</taxon>
        <taxon>Chaetothyriomycetidae</taxon>
        <taxon>Chaetothyriales</taxon>
        <taxon>Trichomeriaceae</taxon>
        <taxon>Lithohypha</taxon>
    </lineage>
</organism>
<dbReference type="InterPro" id="IPR045864">
    <property type="entry name" value="aa-tRNA-synth_II/BPL/LPL"/>
</dbReference>
<dbReference type="PANTHER" id="PTHR12835:SF5">
    <property type="entry name" value="BIOTIN--PROTEIN LIGASE"/>
    <property type="match status" value="1"/>
</dbReference>
<dbReference type="CDD" id="cd03144">
    <property type="entry name" value="GATase1_ScBLP_like"/>
    <property type="match status" value="1"/>
</dbReference>
<dbReference type="PANTHER" id="PTHR12835">
    <property type="entry name" value="BIOTIN PROTEIN LIGASE"/>
    <property type="match status" value="1"/>
</dbReference>
<dbReference type="EMBL" id="JAVRRJ010000009">
    <property type="protein sequence ID" value="KAK5081493.1"/>
    <property type="molecule type" value="Genomic_DNA"/>
</dbReference>
<dbReference type="SUPFAM" id="SSF52317">
    <property type="entry name" value="Class I glutamine amidotransferase-like"/>
    <property type="match status" value="1"/>
</dbReference>
<keyword evidence="2" id="KW-0436">Ligase</keyword>
<sequence length="744" mass="81983">MSTRRLNILVYSGAIQSHESWWKNENLILASGNGTTIESVRHCLYTLRRLLSPNYAVIPVTGDMLLKEPWQSSCAALVFPGGADQGYCRTLNGAGNRRIRQYVEQGGRYVGFCAGGYYGTGRVEFEVGNKLLEVVGDRELAFYPGTCRGCAFRGFVYHSEKGARAAELSINRSAFTSGSIPNVLKSYYNGGGVFVDAPKFADQGVEVLADYNDKLDVDAGVGRAAIVYCKVGQGAALLTGPHPEFVYGFHKAIDDWSLTKSRFASQNLRKPDEDVPNFKNVVDELAKDEKHRMDFLKACLSKLGLTVSDEQNVPSLSHIHLSASTSTSAGQVLQSLSELIVKEEHIGDVIKDENDVFHIAEAGLNTHGLKEALLSNAQPSVPVKEAQADQTSGSSIPSQNSKDTTQDQILDYNSIPKTLIFHSSTYPSAKETPYFNHNAFYSNLQHYVSEQKLENPTFAQHLLYGEVVTSTNTILEKNTRILRRLPHGTTFTATTQVAGRGRGSNVWVSPAGSLMFSVVIRHPASSLGSAPVVFIQYLAAMAIVQGIKSYDRKTYAKLPVKLKWPNDIYALDPTKARTPGLSESEKYTKIGGILVNAHYNNKEYIAVCGAGINVSNTAPTTSLNDLISLLPGSSSPPPFQLERLLASILTSFESLYTIFLQTGFDETMEQLYYRDWLHMDQIVTVESEGGVKARIKGITRDYGLLIAEELEDVHGDWRPTGRRMTLMSDSNSFDFFRGLVKRKV</sequence>
<evidence type="ECO:0000313" key="5">
    <source>
        <dbReference type="EMBL" id="KAK5081493.1"/>
    </source>
</evidence>
<dbReference type="Pfam" id="PF03099">
    <property type="entry name" value="BPL_LplA_LipB"/>
    <property type="match status" value="1"/>
</dbReference>
<dbReference type="CDD" id="cd16442">
    <property type="entry name" value="BPL"/>
    <property type="match status" value="1"/>
</dbReference>
<feature type="domain" description="BPL/LPL catalytic" evidence="4">
    <location>
        <begin position="447"/>
        <end position="660"/>
    </location>
</feature>
<comment type="similarity">
    <text evidence="1">Belongs to the biotin--protein ligase family.</text>
</comment>
<dbReference type="InterPro" id="IPR029062">
    <property type="entry name" value="Class_I_gatase-like"/>
</dbReference>
<accession>A0AAN7Y8Q7</accession>
<dbReference type="GO" id="GO:0004077">
    <property type="term" value="F:biotin--[biotin carboxyl-carrier protein] ligase activity"/>
    <property type="evidence" value="ECO:0007669"/>
    <property type="project" value="InterPro"/>
</dbReference>
<evidence type="ECO:0000256" key="2">
    <source>
        <dbReference type="ARBA" id="ARBA00022598"/>
    </source>
</evidence>
<gene>
    <name evidence="5" type="primary">BPL1</name>
    <name evidence="5" type="ORF">LTR05_007624</name>
</gene>
<feature type="region of interest" description="Disordered" evidence="3">
    <location>
        <begin position="380"/>
        <end position="405"/>
    </location>
</feature>
<evidence type="ECO:0000313" key="6">
    <source>
        <dbReference type="Proteomes" id="UP001309876"/>
    </source>
</evidence>
<dbReference type="AlphaFoldDB" id="A0AAN7Y8Q7"/>
<evidence type="ECO:0000256" key="3">
    <source>
        <dbReference type="SAM" id="MobiDB-lite"/>
    </source>
</evidence>
<evidence type="ECO:0000259" key="4">
    <source>
        <dbReference type="PROSITE" id="PS51733"/>
    </source>
</evidence>
<dbReference type="InterPro" id="IPR004143">
    <property type="entry name" value="BPL_LPL_catalytic"/>
</dbReference>